<gene>
    <name evidence="3" type="ORF">H4R34_005235</name>
</gene>
<evidence type="ECO:0000259" key="2">
    <source>
        <dbReference type="Pfam" id="PF23036"/>
    </source>
</evidence>
<feature type="compositionally biased region" description="Polar residues" evidence="1">
    <location>
        <begin position="811"/>
        <end position="824"/>
    </location>
</feature>
<dbReference type="GO" id="GO:0006891">
    <property type="term" value="P:intra-Golgi vesicle-mediated transport"/>
    <property type="evidence" value="ECO:0007669"/>
    <property type="project" value="TreeGrafter"/>
</dbReference>
<dbReference type="Proteomes" id="UP001151582">
    <property type="component" value="Unassembled WGS sequence"/>
</dbReference>
<dbReference type="PANTHER" id="PTHR13251:SF3">
    <property type="entry name" value="TRAFFICKING PROTEIN PARTICLE COMPLEX SUBUNIT 10"/>
    <property type="match status" value="1"/>
</dbReference>
<proteinExistence type="predicted"/>
<evidence type="ECO:0000313" key="4">
    <source>
        <dbReference type="Proteomes" id="UP001151582"/>
    </source>
</evidence>
<dbReference type="InterPro" id="IPR045126">
    <property type="entry name" value="TRAPPC10/Trs130"/>
</dbReference>
<accession>A0A9W8EAX7</accession>
<dbReference type="InterPro" id="IPR056913">
    <property type="entry name" value="TRAPPC10/Trs130_N"/>
</dbReference>
<feature type="region of interest" description="Disordered" evidence="1">
    <location>
        <begin position="811"/>
        <end position="834"/>
    </location>
</feature>
<name>A0A9W8EAX7_9FUNG</name>
<reference evidence="3" key="1">
    <citation type="submission" date="2022-07" db="EMBL/GenBank/DDBJ databases">
        <title>Phylogenomic reconstructions and comparative analyses of Kickxellomycotina fungi.</title>
        <authorList>
            <person name="Reynolds N.K."/>
            <person name="Stajich J.E."/>
            <person name="Barry K."/>
            <person name="Grigoriev I.V."/>
            <person name="Crous P."/>
            <person name="Smith M.E."/>
        </authorList>
    </citation>
    <scope>NUCLEOTIDE SEQUENCE</scope>
    <source>
        <strain evidence="3">RSA 567</strain>
    </source>
</reference>
<organism evidence="3 4">
    <name type="scientific">Dimargaris verticillata</name>
    <dbReference type="NCBI Taxonomy" id="2761393"/>
    <lineage>
        <taxon>Eukaryota</taxon>
        <taxon>Fungi</taxon>
        <taxon>Fungi incertae sedis</taxon>
        <taxon>Zoopagomycota</taxon>
        <taxon>Kickxellomycotina</taxon>
        <taxon>Dimargaritomycetes</taxon>
        <taxon>Dimargaritales</taxon>
        <taxon>Dimargaritaceae</taxon>
        <taxon>Dimargaris</taxon>
    </lineage>
</organism>
<evidence type="ECO:0000256" key="1">
    <source>
        <dbReference type="SAM" id="MobiDB-lite"/>
    </source>
</evidence>
<sequence>MPATHADTVTITYTDDFRIWSSIRDDFQSFTPLQSVVCPSVPPRPAQLINRLPVQVVALNDYNAALTNVPSLLQAEPWLNLYWCNCEDVDTYRQVVRAKVQQWVDRVAAKHNQEWLIVHITGQSVAADAKGPKFLSRTTTVVDKLKADFSPKKDDQRVLTLNLTSHGSKDMGSWADLFARIKEAIAQRYVRLISKYEEDARRLDAQRMLPGWNYCTFFILKEKLVRTFAKMGMYGDALKQYDELEASFFQVLKDRALTWFTAFGGTTIGDDNTQLLQFDKKDYRGSILANSITVFDFRMYLFGRQCQLMLQLDRVGEFLTRARSFVPGFRHTMREFEKGLSPVFLAAWTFATYKNVVDVSESLLTDPLSSGHPNPHQVAALKAEFLANARRELDWLGQHFELLPRALAVCTANAPSHQPPAKGSAMDRSVITSPELVHGLENPAHFDNLYQTITNKAIRYYEDCKRLRFAQLLRLDLANLHFHRQSYAVALEEYTALLPPQCQYPPASRLLVTLYQHQIQCLQRLERWEELCTAYHTLLTMDAKVTLLTATDRQAYGHALARCAEQLPTGLTWADSPLFMVQSIASQDLTESIPNGAVSSNRVALTLSHSLGGPVTVDQIRLRVVGNEQVIPVQGGSDSTVPSSMDHHDHDDLWFYSDPDGTVLYPGPPLPVVAVTTTDSIPGVYTAEYLELRIGRIKFIYKLLATALYPQKFQLRVPANPLLPLVDITPGPVRVMADGTTQPHGIAANGSSYTLHLTPTRYGLAKGLLEIVPLEQLAHATLVGARRARLGRSEFSSDQLAVFDATPVGTATTGSETQQFSSDEAPSLGASPVTSQAQGRNYAGYCSFRVPDSETWGPLAITTSPPVANRWWINAQLFRGTATTASSIEPVPEVVALALTADGQIELPALQPRDRLCITFRPLQPRLDPNSAAKW</sequence>
<comment type="caution">
    <text evidence="3">The sequence shown here is derived from an EMBL/GenBank/DDBJ whole genome shotgun (WGS) entry which is preliminary data.</text>
</comment>
<dbReference type="GO" id="GO:0005829">
    <property type="term" value="C:cytosol"/>
    <property type="evidence" value="ECO:0007669"/>
    <property type="project" value="GOC"/>
</dbReference>
<dbReference type="AlphaFoldDB" id="A0A9W8EAX7"/>
<protein>
    <recommendedName>
        <fullName evidence="2">TRAPPC10/Trs130 N-terminal domain-containing protein</fullName>
    </recommendedName>
</protein>
<dbReference type="PANTHER" id="PTHR13251">
    <property type="entry name" value="EPILEPSY HOLOPROSENCEPHALY CANDIDATE 1/TMEM1"/>
    <property type="match status" value="1"/>
</dbReference>
<feature type="non-terminal residue" evidence="3">
    <location>
        <position position="1"/>
    </location>
</feature>
<dbReference type="OrthoDB" id="10256906at2759"/>
<evidence type="ECO:0000313" key="3">
    <source>
        <dbReference type="EMBL" id="KAJ1972956.1"/>
    </source>
</evidence>
<dbReference type="Pfam" id="PF23036">
    <property type="entry name" value="TRAPPC10_1st"/>
    <property type="match status" value="1"/>
</dbReference>
<keyword evidence="4" id="KW-1185">Reference proteome</keyword>
<dbReference type="GO" id="GO:1990071">
    <property type="term" value="C:TRAPPII protein complex"/>
    <property type="evidence" value="ECO:0007669"/>
    <property type="project" value="InterPro"/>
</dbReference>
<dbReference type="EMBL" id="JANBQB010000925">
    <property type="protein sequence ID" value="KAJ1972956.1"/>
    <property type="molecule type" value="Genomic_DNA"/>
</dbReference>
<dbReference type="GO" id="GO:0034498">
    <property type="term" value="P:early endosome to Golgi transport"/>
    <property type="evidence" value="ECO:0007669"/>
    <property type="project" value="TreeGrafter"/>
</dbReference>
<feature type="domain" description="TRAPPC10/Trs130 N-terminal" evidence="2">
    <location>
        <begin position="7"/>
        <end position="317"/>
    </location>
</feature>